<accession>A0A1M4N134</accession>
<dbReference type="InterPro" id="IPR007729">
    <property type="entry name" value="DGOK"/>
</dbReference>
<dbReference type="EMBL" id="FMJB01000049">
    <property type="protein sequence ID" value="SCM67777.1"/>
    <property type="molecule type" value="Genomic_DNA"/>
</dbReference>
<dbReference type="Gene3D" id="3.30.420.300">
    <property type="entry name" value="2-keto-3-deoxy-galactonokinase, substrate binding domain"/>
    <property type="match status" value="1"/>
</dbReference>
<dbReference type="InterPro" id="IPR042258">
    <property type="entry name" value="DGOK_N"/>
</dbReference>
<dbReference type="GO" id="GO:0034194">
    <property type="term" value="P:D-galactonate catabolic process"/>
    <property type="evidence" value="ECO:0007669"/>
    <property type="project" value="InterPro"/>
</dbReference>
<dbReference type="GO" id="GO:0008671">
    <property type="term" value="F:2-dehydro-3-deoxygalactonokinase activity"/>
    <property type="evidence" value="ECO:0007669"/>
    <property type="project" value="InterPro"/>
</dbReference>
<sequence length="255" mass="26964">MTQDRFEPALISLVSEWLGDGLTTVLACGMVGARQGWQEAPYRAVPCAPVAAGDTVKVETQDPRLDVRIIAGLSQAAPADVMRGEEVQIAGFLSQQPDFEGVLLLPGTHSKHVELVDGHVQRFATHMTGEHFNLICAHSILKHSVAEGDHDPVAFADGVQIGRAGNALKRLFSIRAEGLVGQSDPVAARSKLSGMLIGAELADLDPKRPTMVIGSGALCDLYLAALLQIGVDAAARDGGDLVRAGLTKLYLTEQA</sequence>
<keyword evidence="1" id="KW-0808">Transferase</keyword>
<dbReference type="AlphaFoldDB" id="A0A1M4N134"/>
<evidence type="ECO:0000313" key="1">
    <source>
        <dbReference type="EMBL" id="SCM67777.1"/>
    </source>
</evidence>
<reference evidence="2" key="1">
    <citation type="submission" date="2016-09" db="EMBL/GenBank/DDBJ databases">
        <authorList>
            <person name="Wibberg D."/>
        </authorList>
    </citation>
    <scope>NUCLEOTIDE SEQUENCE [LARGE SCALE GENOMIC DNA]</scope>
</reference>
<proteinExistence type="predicted"/>
<evidence type="ECO:0000313" key="2">
    <source>
        <dbReference type="Proteomes" id="UP000184085"/>
    </source>
</evidence>
<keyword evidence="1" id="KW-0418">Kinase</keyword>
<gene>
    <name evidence="1" type="primary">dgoK</name>
    <name evidence="1" type="ORF">KARMA_1983</name>
</gene>
<organism evidence="1 2">
    <name type="scientific">Donghicola eburneus</name>
    <dbReference type="NCBI Taxonomy" id="393278"/>
    <lineage>
        <taxon>Bacteria</taxon>
        <taxon>Pseudomonadati</taxon>
        <taxon>Pseudomonadota</taxon>
        <taxon>Alphaproteobacteria</taxon>
        <taxon>Rhodobacterales</taxon>
        <taxon>Roseobacteraceae</taxon>
        <taxon>Donghicola</taxon>
    </lineage>
</organism>
<dbReference type="Gene3D" id="3.30.420.310">
    <property type="entry name" value="2-keto-3-deoxy-galactonokinase, C-terminal domain"/>
    <property type="match status" value="1"/>
</dbReference>
<name>A0A1M4N134_9RHOB</name>
<dbReference type="Proteomes" id="UP000184085">
    <property type="component" value="Unassembled WGS sequence"/>
</dbReference>
<dbReference type="InterPro" id="IPR042257">
    <property type="entry name" value="DGOK_C"/>
</dbReference>
<keyword evidence="2" id="KW-1185">Reference proteome</keyword>
<protein>
    <submittedName>
        <fullName evidence="1">2-dehydro-3-deoxygalactonokinase</fullName>
    </submittedName>
</protein>
<dbReference type="Pfam" id="PF05035">
    <property type="entry name" value="DGOK"/>
    <property type="match status" value="1"/>
</dbReference>